<protein>
    <submittedName>
        <fullName evidence="5">Polyketide synthase modules and related protein</fullName>
    </submittedName>
    <submittedName>
        <fullName evidence="4">Putative pyrrolyl-deta-ketoacyl ACP synthase</fullName>
    </submittedName>
</protein>
<comment type="similarity">
    <text evidence="2">Belongs to the thiolase-like superfamily. Beta-ketoacyl-ACP synthases family.</text>
</comment>
<dbReference type="EMBL" id="CP000155">
    <property type="protein sequence ID" value="ABC32683.1"/>
    <property type="molecule type" value="Genomic_DNA"/>
</dbReference>
<sequence>MLRHRLTQTRLPDMTDASLFSSASSSSHDQTLREPVAIVGIACITPSAQDTESFWRLLDRGERAPLRAMPAHRIPQTSAAAKAHLDAWRGSFFAEAESDFKRFRIPPAYRKSVSQMMLLQLRAAEQCLRDAGYPDKLPPLDDTDVYSGACFCFDSALNNALKVEGVRLAYEAAEQRSGDCEADLDAIRERLREHFGLSSHDRVGEMASSIPARIASHFGFRGRAQALESADATSYVVLEAALLALSGGQTKAALVIAGQRYDSLLPALALEKKGFASGAPFTANSAGAPLAEGATALLLKKLSDARRDGDCIYSVIRGAACARRDSPSGYRYGGDAALKYQAAAEACRQANISPARQRFIECALPGHAEESKALLTAMADLRHDDSVPLHLRSCVANLGYAFANAGLNAIAAASLALRYGRLPGMPQEDGQELLQRQNIDYGANGGEPWPQTDELIAGVCGGGLSGVSWHMVLSSPDAVAADVETAPVPQEPIAIVGVGGSFGPWRDVTAIHAGLWDGADGIQPIPEAVLPHRAFFSADASRPLSCYAQYGAALAQSEFDLSPYKIFPRRAAGMDKAQKLGLQCAAEALADYGLSRKRQRQGATAVFIASNLNLGRERALSAALHYPQLQALFAGSTLASYFQDAVAKQRLSPEEVDHFTFDSFSASGIAALISNCFQLNAAPAAVEAACASSLAALHNAVLALRSHRYDLVLAGGVELPVNIRDLTLCSAQMMLSQHKIAPFAVDADGFSPGDGAGMFVLKRLSDALRDGDTIYAAITGVGASCDARSMTAPDPQGQALAMRKAFVQAGYSPARVQYVETHGTGTRLGDIAELSALNEVYLAPERSGPLKVGSVKSNIGHTFAAAGSAGLLKTLLAIRYGDIPATLLRREMNPELPLAEIPTEPVTALQPWPLGDGARYAAVSSFGTGGVNYHLLLQSVTATHAAPDDSQYTAS</sequence>
<dbReference type="InterPro" id="IPR050091">
    <property type="entry name" value="PKS_NRPS_Biosynth_Enz"/>
</dbReference>
<dbReference type="PROSITE" id="PS52004">
    <property type="entry name" value="KS3_2"/>
    <property type="match status" value="2"/>
</dbReference>
<dbReference type="HOGENOM" id="CLU_006644_0_0_6"/>
<dbReference type="Pfam" id="PF00109">
    <property type="entry name" value="ketoacyl-synt"/>
    <property type="match status" value="2"/>
</dbReference>
<evidence type="ECO:0000313" key="5">
    <source>
        <dbReference type="EMBL" id="ABC32683.1"/>
    </source>
</evidence>
<dbReference type="PANTHER" id="PTHR43775">
    <property type="entry name" value="FATTY ACID SYNTHASE"/>
    <property type="match status" value="1"/>
</dbReference>
<name>Q2S9J1_HAHCH</name>
<dbReference type="Gene3D" id="3.40.47.10">
    <property type="match status" value="2"/>
</dbReference>
<dbReference type="KEGG" id="hch:HCH_06033"/>
<dbReference type="Proteomes" id="UP000000238">
    <property type="component" value="Chromosome"/>
</dbReference>
<accession>Q2S9J1</accession>
<proteinExistence type="inferred from homology"/>
<evidence type="ECO:0000313" key="6">
    <source>
        <dbReference type="Proteomes" id="UP000000238"/>
    </source>
</evidence>
<dbReference type="GO" id="GO:0006633">
    <property type="term" value="P:fatty acid biosynthetic process"/>
    <property type="evidence" value="ECO:0007669"/>
    <property type="project" value="TreeGrafter"/>
</dbReference>
<keyword evidence="1 2" id="KW-0808">Transferase</keyword>
<keyword evidence="6" id="KW-1185">Reference proteome</keyword>
<gene>
    <name evidence="4" type="primary">hapJ</name>
    <name evidence="5" type="ordered locus">HCH_06033</name>
</gene>
<feature type="domain" description="Ketosynthase family 3 (KS3)" evidence="3">
    <location>
        <begin position="490"/>
        <end position="939"/>
    </location>
</feature>
<dbReference type="AlphaFoldDB" id="Q2S9J1"/>
<feature type="domain" description="Ketosynthase family 3 (KS3)" evidence="3">
    <location>
        <begin position="33"/>
        <end position="475"/>
    </location>
</feature>
<dbReference type="eggNOG" id="COG3321">
    <property type="taxonomic scope" value="Bacteria"/>
</dbReference>
<dbReference type="InterPro" id="IPR014031">
    <property type="entry name" value="Ketoacyl_synth_C"/>
</dbReference>
<evidence type="ECO:0000256" key="2">
    <source>
        <dbReference type="RuleBase" id="RU003694"/>
    </source>
</evidence>
<dbReference type="STRING" id="349521.HCH_06033"/>
<dbReference type="InterPro" id="IPR016039">
    <property type="entry name" value="Thiolase-like"/>
</dbReference>
<organism evidence="5 6">
    <name type="scientific">Hahella chejuensis (strain KCTC 2396)</name>
    <dbReference type="NCBI Taxonomy" id="349521"/>
    <lineage>
        <taxon>Bacteria</taxon>
        <taxon>Pseudomonadati</taxon>
        <taxon>Pseudomonadota</taxon>
        <taxon>Gammaproteobacteria</taxon>
        <taxon>Oceanospirillales</taxon>
        <taxon>Hahellaceae</taxon>
        <taxon>Hahella</taxon>
    </lineage>
</organism>
<dbReference type="CDD" id="cd00833">
    <property type="entry name" value="PKS"/>
    <property type="match status" value="2"/>
</dbReference>
<evidence type="ECO:0000259" key="3">
    <source>
        <dbReference type="PROSITE" id="PS52004"/>
    </source>
</evidence>
<dbReference type="Pfam" id="PF02801">
    <property type="entry name" value="Ketoacyl-synt_C"/>
    <property type="match status" value="2"/>
</dbReference>
<dbReference type="SUPFAM" id="SSF53901">
    <property type="entry name" value="Thiolase-like"/>
    <property type="match status" value="2"/>
</dbReference>
<dbReference type="EMBL" id="DQ266254">
    <property type="protein sequence ID" value="ABB69082.1"/>
    <property type="molecule type" value="Genomic_DNA"/>
</dbReference>
<dbReference type="PANTHER" id="PTHR43775:SF51">
    <property type="entry name" value="INACTIVE PHENOLPHTHIOCEROL SYNTHESIS POLYKETIDE SYNTHASE TYPE I PKS1-RELATED"/>
    <property type="match status" value="1"/>
</dbReference>
<dbReference type="InterPro" id="IPR014030">
    <property type="entry name" value="Ketoacyl_synth_N"/>
</dbReference>
<dbReference type="GO" id="GO:0004312">
    <property type="term" value="F:fatty acid synthase activity"/>
    <property type="evidence" value="ECO:0007669"/>
    <property type="project" value="TreeGrafter"/>
</dbReference>
<evidence type="ECO:0000313" key="4">
    <source>
        <dbReference type="EMBL" id="ABB69082.1"/>
    </source>
</evidence>
<dbReference type="SMART" id="SM00825">
    <property type="entry name" value="PKS_KS"/>
    <property type="match status" value="1"/>
</dbReference>
<dbReference type="InterPro" id="IPR020841">
    <property type="entry name" value="PKS_Beta-ketoAc_synthase_dom"/>
</dbReference>
<reference evidence="5 6" key="1">
    <citation type="journal article" date="2005" name="Nucleic Acids Res.">
        <title>Genomic blueprint of Hahella chejuensis, a marine microbe producing an algicidal agent.</title>
        <authorList>
            <person name="Jeong H."/>
            <person name="Yim J.H."/>
            <person name="Lee C."/>
            <person name="Choi S.-H."/>
            <person name="Park Y.K."/>
            <person name="Yoon S.H."/>
            <person name="Hur C.-G."/>
            <person name="Kang H.-Y."/>
            <person name="Kim D."/>
            <person name="Lee H.H."/>
            <person name="Park K.H."/>
            <person name="Park S.-H."/>
            <person name="Park H.-S."/>
            <person name="Lee H.K."/>
            <person name="Oh T.K."/>
            <person name="Kim J.F."/>
        </authorList>
    </citation>
    <scope>NUCLEOTIDE SEQUENCE [LARGE SCALE GENOMIC DNA]</scope>
    <source>
        <strain evidence="5 6">KCTC 2396</strain>
    </source>
</reference>
<reference evidence="4" key="2">
    <citation type="submission" date="2005-10" db="EMBL/GenBank/DDBJ databases">
        <title>Hahella chejuensis KCTC 2396 prodigiosin biosynthesis gene cluster.</title>
        <authorList>
            <person name="Kim J.F."/>
            <person name="Jeong H."/>
            <person name="Park Y."/>
            <person name="Kim D."/>
        </authorList>
    </citation>
    <scope>NUCLEOTIDE SEQUENCE</scope>
    <source>
        <strain evidence="4">KCTC 2396</strain>
    </source>
</reference>
<evidence type="ECO:0000256" key="1">
    <source>
        <dbReference type="ARBA" id="ARBA00022679"/>
    </source>
</evidence>